<keyword evidence="3" id="KW-1185">Reference proteome</keyword>
<proteinExistence type="predicted"/>
<protein>
    <submittedName>
        <fullName evidence="2">Uncharacterized protein</fullName>
    </submittedName>
</protein>
<comment type="caution">
    <text evidence="2">The sequence shown here is derived from an EMBL/GenBank/DDBJ whole genome shotgun (WGS) entry which is preliminary data.</text>
</comment>
<accession>D0WHV8</accession>
<organism evidence="2 3">
    <name type="scientific">Slackia exigua (strain ATCC 700122 / DSM 15923 / CIP 105133 / JCM 11022 / KCTC 5966 / S-7)</name>
    <dbReference type="NCBI Taxonomy" id="649764"/>
    <lineage>
        <taxon>Bacteria</taxon>
        <taxon>Bacillati</taxon>
        <taxon>Actinomycetota</taxon>
        <taxon>Coriobacteriia</taxon>
        <taxon>Eggerthellales</taxon>
        <taxon>Eggerthellaceae</taxon>
        <taxon>Slackia</taxon>
    </lineage>
</organism>
<reference evidence="2" key="1">
    <citation type="submission" date="2009-10" db="EMBL/GenBank/DDBJ databases">
        <authorList>
            <person name="Weinstock G."/>
            <person name="Sodergren E."/>
            <person name="Clifton S."/>
            <person name="Fulton L."/>
            <person name="Fulton B."/>
            <person name="Courtney L."/>
            <person name="Fronick C."/>
            <person name="Harrison M."/>
            <person name="Strong C."/>
            <person name="Farmer C."/>
            <person name="Delahaunty K."/>
            <person name="Markovic C."/>
            <person name="Hall O."/>
            <person name="Minx P."/>
            <person name="Tomlinson C."/>
            <person name="Mitreva M."/>
            <person name="Nelson J."/>
            <person name="Hou S."/>
            <person name="Wollam A."/>
            <person name="Pepin K.H."/>
            <person name="Johnson M."/>
            <person name="Bhonagiri V."/>
            <person name="Nash W.E."/>
            <person name="Warren W."/>
            <person name="Chinwalla A."/>
            <person name="Mardis E.R."/>
            <person name="Wilson R.K."/>
        </authorList>
    </citation>
    <scope>NUCLEOTIDE SEQUENCE [LARGE SCALE GENOMIC DNA]</scope>
    <source>
        <strain evidence="2">ATCC 700122</strain>
    </source>
</reference>
<name>D0WHV8_SLAES</name>
<feature type="compositionally biased region" description="Basic and acidic residues" evidence="1">
    <location>
        <begin position="11"/>
        <end position="37"/>
    </location>
</feature>
<evidence type="ECO:0000256" key="1">
    <source>
        <dbReference type="SAM" id="MobiDB-lite"/>
    </source>
</evidence>
<dbReference type="HOGENOM" id="CLU_2865445_0_0_11"/>
<dbReference type="EMBL" id="ACUX02000014">
    <property type="protein sequence ID" value="EEZ60905.1"/>
    <property type="molecule type" value="Genomic_DNA"/>
</dbReference>
<dbReference type="AlphaFoldDB" id="D0WHV8"/>
<dbReference type="Proteomes" id="UP000006001">
    <property type="component" value="Unassembled WGS sequence"/>
</dbReference>
<feature type="region of interest" description="Disordered" evidence="1">
    <location>
        <begin position="1"/>
        <end position="37"/>
    </location>
</feature>
<evidence type="ECO:0000313" key="3">
    <source>
        <dbReference type="Proteomes" id="UP000006001"/>
    </source>
</evidence>
<gene>
    <name evidence="2" type="ORF">HMPREF0762_01430</name>
</gene>
<dbReference type="STRING" id="649764.HMPREF0762_01430"/>
<sequence>MNRRQYADNASMREERRSKPEVHRGMQTPRIEKRRCAGTESSECRRFRRASLRSWTYVPVMSRA</sequence>
<evidence type="ECO:0000313" key="2">
    <source>
        <dbReference type="EMBL" id="EEZ60905.1"/>
    </source>
</evidence>